<proteinExistence type="predicted"/>
<organism evidence="1">
    <name type="scientific">uncultured Chloroflexia bacterium</name>
    <dbReference type="NCBI Taxonomy" id="1672391"/>
    <lineage>
        <taxon>Bacteria</taxon>
        <taxon>Bacillati</taxon>
        <taxon>Chloroflexota</taxon>
        <taxon>Chloroflexia</taxon>
        <taxon>environmental samples</taxon>
    </lineage>
</organism>
<name>A0A6J4L4I0_9CHLR</name>
<protein>
    <submittedName>
        <fullName evidence="1">Uncharacterized protein</fullName>
    </submittedName>
</protein>
<sequence length="127" mass="13948">MSDTITLTAEAYDALQFGVDFTRRGAFRAALAEAVEAIVMGYTPPPGSLDRGPRSVYATTVVETWLQENGFPHADQRRWINVADLPEWGGAEELCEIDCGTSNRLFVQLLIGSDGIRQSIERVLVTS</sequence>
<dbReference type="EMBL" id="CADCTR010001959">
    <property type="protein sequence ID" value="CAA9322678.1"/>
    <property type="molecule type" value="Genomic_DNA"/>
</dbReference>
<dbReference type="AlphaFoldDB" id="A0A6J4L4I0"/>
<gene>
    <name evidence="1" type="ORF">AVDCRST_MAG93-5821</name>
</gene>
<reference evidence="1" key="1">
    <citation type="submission" date="2020-02" db="EMBL/GenBank/DDBJ databases">
        <authorList>
            <person name="Meier V. D."/>
        </authorList>
    </citation>
    <scope>NUCLEOTIDE SEQUENCE</scope>
    <source>
        <strain evidence="1">AVDCRST_MAG93</strain>
    </source>
</reference>
<evidence type="ECO:0000313" key="1">
    <source>
        <dbReference type="EMBL" id="CAA9322678.1"/>
    </source>
</evidence>
<accession>A0A6J4L4I0</accession>